<dbReference type="Gene3D" id="1.25.40.430">
    <property type="match status" value="1"/>
</dbReference>
<feature type="region of interest" description="Disordered" evidence="1">
    <location>
        <begin position="534"/>
        <end position="697"/>
    </location>
</feature>
<name>I0YWC0_COCSC</name>
<feature type="region of interest" description="Disordered" evidence="1">
    <location>
        <begin position="424"/>
        <end position="488"/>
    </location>
</feature>
<dbReference type="EMBL" id="AGSI01000009">
    <property type="protein sequence ID" value="EIE22689.1"/>
    <property type="molecule type" value="Genomic_DNA"/>
</dbReference>
<feature type="region of interest" description="Disordered" evidence="1">
    <location>
        <begin position="347"/>
        <end position="411"/>
    </location>
</feature>
<feature type="compositionally biased region" description="Basic and acidic residues" evidence="1">
    <location>
        <begin position="567"/>
        <end position="577"/>
    </location>
</feature>
<feature type="compositionally biased region" description="Polar residues" evidence="1">
    <location>
        <begin position="443"/>
        <end position="454"/>
    </location>
</feature>
<dbReference type="Proteomes" id="UP000007264">
    <property type="component" value="Unassembled WGS sequence"/>
</dbReference>
<sequence>MDKENVGPAGRPLRVQPFSGLGSVGRKVLGRRDNMLPQESLSTQKLPPLKPRNLGTPGFGCKSLATPTSVQAARNTGSQSWEDDVRAYVLCQDTAAEPFQAQRHTLSTALLSSSPLDSKAAESWWAFLANEEAALAGAGANVTVELGTGAKLGRQAISLFQLYKWATRVLPKRNSEAYLQLWLGYARHQGYRNQHEARETYKTLKDQNIGNASVSASLYAEWAALEISAGKPIHSHACHLGFITFHLTPCETDRALSIVRKGIKADAQPISELHALEARLSAGPKAGETMTTKRVGAANAQQSAATTYLLPTPAARANRRIRDFTQTNSLDMALSHNAASTLERDAAGEAVTADVSSRAPATAPHPDHLTPICETQQDSPPDTTQSNAEPQTQQERPAPGAHTEAADGGNSARMEATVVVRRGAAGGAHTSHSSLSGGSGTSDEATVTINNNPRLATPALTGTPPTSLPSIDWRTDVSSSSSGSGEAETLDLKLRTTAEMAAGPSVHLQQQHAATAGLGGGAARVVLQSESAATALTDSGKKRKAEADARSGCPPQGANACGPKRRPSPDIDMRARQESSPQWGYTVVTTPNGSVHHRHGKLDAAAQPQSNRAAVSNADAAGSALAARNRGPPEGASTSTSSPDETLQVVPPMSIGAQPPPRSSSSRRGPVLAPRPSSNDADETVPLINGGLAAKAL</sequence>
<protein>
    <recommendedName>
        <fullName evidence="4">BUB1 N-terminal domain-containing protein</fullName>
    </recommendedName>
</protein>
<feature type="non-terminal residue" evidence="2">
    <location>
        <position position="697"/>
    </location>
</feature>
<accession>I0YWC0</accession>
<organism evidence="2 3">
    <name type="scientific">Coccomyxa subellipsoidea (strain C-169)</name>
    <name type="common">Green microalga</name>
    <dbReference type="NCBI Taxonomy" id="574566"/>
    <lineage>
        <taxon>Eukaryota</taxon>
        <taxon>Viridiplantae</taxon>
        <taxon>Chlorophyta</taxon>
        <taxon>core chlorophytes</taxon>
        <taxon>Trebouxiophyceae</taxon>
        <taxon>Trebouxiophyceae incertae sedis</taxon>
        <taxon>Coccomyxaceae</taxon>
        <taxon>Coccomyxa</taxon>
        <taxon>Coccomyxa subellipsoidea</taxon>
    </lineage>
</organism>
<feature type="compositionally biased region" description="Polar residues" evidence="1">
    <location>
        <begin position="636"/>
        <end position="645"/>
    </location>
</feature>
<feature type="compositionally biased region" description="Low complexity" evidence="1">
    <location>
        <begin position="427"/>
        <end position="436"/>
    </location>
</feature>
<feature type="compositionally biased region" description="Low complexity" evidence="1">
    <location>
        <begin position="455"/>
        <end position="470"/>
    </location>
</feature>
<proteinExistence type="predicted"/>
<evidence type="ECO:0000313" key="3">
    <source>
        <dbReference type="Proteomes" id="UP000007264"/>
    </source>
</evidence>
<comment type="caution">
    <text evidence="2">The sequence shown here is derived from an EMBL/GenBank/DDBJ whole genome shotgun (WGS) entry which is preliminary data.</text>
</comment>
<feature type="compositionally biased region" description="Polar residues" evidence="1">
    <location>
        <begin position="578"/>
        <end position="593"/>
    </location>
</feature>
<evidence type="ECO:0000313" key="2">
    <source>
        <dbReference type="EMBL" id="EIE22689.1"/>
    </source>
</evidence>
<reference evidence="2 3" key="1">
    <citation type="journal article" date="2012" name="Genome Biol.">
        <title>The genome of the polar eukaryotic microalga coccomyxa subellipsoidea reveals traits of cold adaptation.</title>
        <authorList>
            <person name="Blanc G."/>
            <person name="Agarkova I."/>
            <person name="Grimwood J."/>
            <person name="Kuo A."/>
            <person name="Brueggeman A."/>
            <person name="Dunigan D."/>
            <person name="Gurnon J."/>
            <person name="Ladunga I."/>
            <person name="Lindquist E."/>
            <person name="Lucas S."/>
            <person name="Pangilinan J."/>
            <person name="Proschold T."/>
            <person name="Salamov A."/>
            <person name="Schmutz J."/>
            <person name="Weeks D."/>
            <person name="Yamada T."/>
            <person name="Claverie J.M."/>
            <person name="Grigoriev I."/>
            <person name="Van Etten J."/>
            <person name="Lomsadze A."/>
            <person name="Borodovsky M."/>
        </authorList>
    </citation>
    <scope>NUCLEOTIDE SEQUENCE [LARGE SCALE GENOMIC DNA]</scope>
    <source>
        <strain evidence="2 3">C-169</strain>
    </source>
</reference>
<dbReference type="OrthoDB" id="20524at2759"/>
<dbReference type="STRING" id="574566.I0YWC0"/>
<dbReference type="RefSeq" id="XP_005647233.1">
    <property type="nucleotide sequence ID" value="XM_005647176.1"/>
</dbReference>
<dbReference type="AlphaFoldDB" id="I0YWC0"/>
<feature type="region of interest" description="Disordered" evidence="1">
    <location>
        <begin position="29"/>
        <end position="52"/>
    </location>
</feature>
<feature type="compositionally biased region" description="Low complexity" evidence="1">
    <location>
        <begin position="610"/>
        <end position="630"/>
    </location>
</feature>
<dbReference type="KEGG" id="csl:COCSUDRAFT_47652"/>
<feature type="compositionally biased region" description="Polar residues" evidence="1">
    <location>
        <begin position="373"/>
        <end position="395"/>
    </location>
</feature>
<dbReference type="GeneID" id="17040676"/>
<evidence type="ECO:0008006" key="4">
    <source>
        <dbReference type="Google" id="ProtNLM"/>
    </source>
</evidence>
<keyword evidence="3" id="KW-1185">Reference proteome</keyword>
<evidence type="ECO:0000256" key="1">
    <source>
        <dbReference type="SAM" id="MobiDB-lite"/>
    </source>
</evidence>
<gene>
    <name evidence="2" type="ORF">COCSUDRAFT_47652</name>
</gene>